<evidence type="ECO:0000313" key="1">
    <source>
        <dbReference type="EMBL" id="ADW02280.1"/>
    </source>
</evidence>
<gene>
    <name evidence="1" type="ordered locus">Sfla_0820</name>
</gene>
<reference evidence="1 2" key="1">
    <citation type="submission" date="2011-01" db="EMBL/GenBank/DDBJ databases">
        <title>Complete sequence of chromosome of Streptomyces flavogriseus ATCC 33331.</title>
        <authorList>
            <consortium name="US DOE Joint Genome Institute"/>
            <person name="Lucas S."/>
            <person name="Copeland A."/>
            <person name="Lapidus A."/>
            <person name="Cheng J.-F."/>
            <person name="Goodwin L."/>
            <person name="Pitluck S."/>
            <person name="Davenport K."/>
            <person name="Detter J.C."/>
            <person name="Han C."/>
            <person name="Tapia R."/>
            <person name="Land M."/>
            <person name="Hauser L."/>
            <person name="Kyrpides N."/>
            <person name="Ivanova N."/>
            <person name="Ovchinnikova G."/>
            <person name="Pagani I."/>
            <person name="Brumm P."/>
            <person name="Mead D."/>
            <person name="Woyke T."/>
        </authorList>
    </citation>
    <scope>NUCLEOTIDE SEQUENCE [LARGE SCALE GENOMIC DNA]</scope>
    <source>
        <strain evidence="2">ATCC 33331 / IAF-45CD</strain>
    </source>
</reference>
<proteinExistence type="predicted"/>
<dbReference type="AlphaFoldDB" id="A0A8D4BFC8"/>
<name>A0A8D4BFC8_STRFA</name>
<accession>A0A8D4BFC8</accession>
<organism evidence="1 2">
    <name type="scientific">Streptomyces pratensis (strain ATCC 33331 / IAF-45CD)</name>
    <dbReference type="NCBI Taxonomy" id="591167"/>
    <lineage>
        <taxon>Bacteria</taxon>
        <taxon>Bacillati</taxon>
        <taxon>Actinomycetota</taxon>
        <taxon>Actinomycetes</taxon>
        <taxon>Kitasatosporales</taxon>
        <taxon>Streptomycetaceae</taxon>
        <taxon>Streptomyces</taxon>
    </lineage>
</organism>
<sequence length="66" mass="6652">MTACAACAKTLNSPAVSGVSPAEANSSATEFSCALPDRDVVHGCRCLRAGEVLAAHDGVHLPLTSI</sequence>
<dbReference type="EMBL" id="CP002475">
    <property type="protein sequence ID" value="ADW02280.1"/>
    <property type="molecule type" value="Genomic_DNA"/>
</dbReference>
<protein>
    <submittedName>
        <fullName evidence="1">Uncharacterized protein</fullName>
    </submittedName>
</protein>
<evidence type="ECO:0000313" key="2">
    <source>
        <dbReference type="Proteomes" id="UP000002066"/>
    </source>
</evidence>
<dbReference type="Proteomes" id="UP000002066">
    <property type="component" value="Chromosome"/>
</dbReference>
<dbReference type="KEGG" id="sfa:Sfla_0820"/>